<dbReference type="AlphaFoldDB" id="A0A1D1VCU6"/>
<feature type="compositionally biased region" description="Basic and acidic residues" evidence="1">
    <location>
        <begin position="341"/>
        <end position="355"/>
    </location>
</feature>
<protein>
    <recommendedName>
        <fullName evidence="2">TFIIS N-terminal domain-containing protein</fullName>
    </recommendedName>
</protein>
<dbReference type="SUPFAM" id="SSF47676">
    <property type="entry name" value="Conserved domain common to transcription factors TFIIS, elongin A, CRSP70"/>
    <property type="match status" value="1"/>
</dbReference>
<proteinExistence type="predicted"/>
<feature type="region of interest" description="Disordered" evidence="1">
    <location>
        <begin position="260"/>
        <end position="301"/>
    </location>
</feature>
<feature type="compositionally biased region" description="Low complexity" evidence="1">
    <location>
        <begin position="128"/>
        <end position="142"/>
    </location>
</feature>
<feature type="compositionally biased region" description="Polar residues" evidence="1">
    <location>
        <begin position="95"/>
        <end position="106"/>
    </location>
</feature>
<feature type="region of interest" description="Disordered" evidence="1">
    <location>
        <begin position="200"/>
        <end position="240"/>
    </location>
</feature>
<sequence length="446" mass="48252">MMEGMEKTVEELKQRLEQAWTQEDGVKDKNLLLRCVEIMEATDIPISLVYSSKIGKTVNDLRRALPPEDLKIAKRIKKLVASWQSRAIEEKEENGTLNSPALNSPVNGPVMNGHRPGNRLDQIKQEYSASPKLSSTASSPALVNGRHQSSSPSFPPSPGVSLHSNGSTLNRIPASPAVARVLTSSVSAPRIESLYTNSPSVAQGVKRRSLSRERNESTPSSKARVLPETETSSTPGSGLKLKIKLGGKAVVDRAVESPLKRPRIEERSDSPVIGSDSGSGDAFDLSATPSSTYHKPGREKVKTQKELLEAIRKQNPNLGSIGTSSEASCDPSKESVMYSDNSKRRPVEPEVEEPKPTYPPGRGPDPVAVELAEILAGLPPLHSEVASSDVTSPTVDDNVTSAEVSDSGSFDADGLWHGWTEAYADRTRSGERMVILPYIYFPFPPT</sequence>
<feature type="domain" description="TFIIS N-terminal" evidence="2">
    <location>
        <begin position="38"/>
        <end position="84"/>
    </location>
</feature>
<evidence type="ECO:0000256" key="1">
    <source>
        <dbReference type="SAM" id="MobiDB-lite"/>
    </source>
</evidence>
<gene>
    <name evidence="3" type="primary">RvY_10453-1</name>
    <name evidence="3" type="synonym">RvY_10453.1</name>
    <name evidence="3" type="ORF">RvY_10453</name>
</gene>
<evidence type="ECO:0000313" key="4">
    <source>
        <dbReference type="Proteomes" id="UP000186922"/>
    </source>
</evidence>
<feature type="region of interest" description="Disordered" evidence="1">
    <location>
        <begin position="385"/>
        <end position="411"/>
    </location>
</feature>
<accession>A0A1D1VCU6</accession>
<reference evidence="3 4" key="1">
    <citation type="journal article" date="2016" name="Nat. Commun.">
        <title>Extremotolerant tardigrade genome and improved radiotolerance of human cultured cells by tardigrade-unique protein.</title>
        <authorList>
            <person name="Hashimoto T."/>
            <person name="Horikawa D.D."/>
            <person name="Saito Y."/>
            <person name="Kuwahara H."/>
            <person name="Kozuka-Hata H."/>
            <person name="Shin-I T."/>
            <person name="Minakuchi Y."/>
            <person name="Ohishi K."/>
            <person name="Motoyama A."/>
            <person name="Aizu T."/>
            <person name="Enomoto A."/>
            <person name="Kondo K."/>
            <person name="Tanaka S."/>
            <person name="Hara Y."/>
            <person name="Koshikawa S."/>
            <person name="Sagara H."/>
            <person name="Miura T."/>
            <person name="Yokobori S."/>
            <person name="Miyagawa K."/>
            <person name="Suzuki Y."/>
            <person name="Kubo T."/>
            <person name="Oyama M."/>
            <person name="Kohara Y."/>
            <person name="Fujiyama A."/>
            <person name="Arakawa K."/>
            <person name="Katayama T."/>
            <person name="Toyoda A."/>
            <person name="Kunieda T."/>
        </authorList>
    </citation>
    <scope>NUCLEOTIDE SEQUENCE [LARGE SCALE GENOMIC DNA]</scope>
    <source>
        <strain evidence="3 4">YOKOZUNA-1</strain>
    </source>
</reference>
<dbReference type="Pfam" id="PF08711">
    <property type="entry name" value="Med26"/>
    <property type="match status" value="1"/>
</dbReference>
<dbReference type="InterPro" id="IPR035441">
    <property type="entry name" value="TFIIS/LEDGF_dom_sf"/>
</dbReference>
<evidence type="ECO:0000259" key="2">
    <source>
        <dbReference type="Pfam" id="PF08711"/>
    </source>
</evidence>
<name>A0A1D1VCU6_RAMVA</name>
<dbReference type="InterPro" id="IPR017923">
    <property type="entry name" value="TFIIS_N"/>
</dbReference>
<dbReference type="Gene3D" id="1.20.930.10">
    <property type="entry name" value="Conserved domain common to transcription factors TFIIS, elongin A, CRSP70"/>
    <property type="match status" value="1"/>
</dbReference>
<feature type="compositionally biased region" description="Polar residues" evidence="1">
    <location>
        <begin position="314"/>
        <end position="327"/>
    </location>
</feature>
<organism evidence="3 4">
    <name type="scientific">Ramazzottius varieornatus</name>
    <name type="common">Water bear</name>
    <name type="synonym">Tardigrade</name>
    <dbReference type="NCBI Taxonomy" id="947166"/>
    <lineage>
        <taxon>Eukaryota</taxon>
        <taxon>Metazoa</taxon>
        <taxon>Ecdysozoa</taxon>
        <taxon>Tardigrada</taxon>
        <taxon>Eutardigrada</taxon>
        <taxon>Parachela</taxon>
        <taxon>Hypsibioidea</taxon>
        <taxon>Ramazzottiidae</taxon>
        <taxon>Ramazzottius</taxon>
    </lineage>
</organism>
<comment type="caution">
    <text evidence="3">The sequence shown here is derived from an EMBL/GenBank/DDBJ whole genome shotgun (WGS) entry which is preliminary data.</text>
</comment>
<dbReference type="Proteomes" id="UP000186922">
    <property type="component" value="Unassembled WGS sequence"/>
</dbReference>
<feature type="compositionally biased region" description="Basic and acidic residues" evidence="1">
    <location>
        <begin position="260"/>
        <end position="269"/>
    </location>
</feature>
<feature type="compositionally biased region" description="Polar residues" evidence="1">
    <location>
        <begin position="385"/>
        <end position="408"/>
    </location>
</feature>
<feature type="region of interest" description="Disordered" evidence="1">
    <location>
        <begin position="89"/>
        <end position="168"/>
    </location>
</feature>
<keyword evidence="4" id="KW-1185">Reference proteome</keyword>
<dbReference type="EMBL" id="BDGG01000005">
    <property type="protein sequence ID" value="GAU99449.1"/>
    <property type="molecule type" value="Genomic_DNA"/>
</dbReference>
<dbReference type="OrthoDB" id="44867at2759"/>
<evidence type="ECO:0000313" key="3">
    <source>
        <dbReference type="EMBL" id="GAU99449.1"/>
    </source>
</evidence>
<feature type="region of interest" description="Disordered" evidence="1">
    <location>
        <begin position="313"/>
        <end position="365"/>
    </location>
</feature>